<accession>A0A7X6MMK1</accession>
<reference evidence="2 3" key="1">
    <citation type="submission" date="2020-04" db="EMBL/GenBank/DDBJ databases">
        <title>MicrobeNet Type strains.</title>
        <authorList>
            <person name="Nicholson A.C."/>
        </authorList>
    </citation>
    <scope>NUCLEOTIDE SEQUENCE [LARGE SCALE GENOMIC DNA]</scope>
    <source>
        <strain evidence="2 3">ATCC 700731</strain>
    </source>
</reference>
<gene>
    <name evidence="2" type="ORF">HGA11_07760</name>
</gene>
<evidence type="ECO:0000256" key="1">
    <source>
        <dbReference type="SAM" id="Phobius"/>
    </source>
</evidence>
<dbReference type="Proteomes" id="UP000518188">
    <property type="component" value="Unassembled WGS sequence"/>
</dbReference>
<evidence type="ECO:0000313" key="3">
    <source>
        <dbReference type="Proteomes" id="UP000518188"/>
    </source>
</evidence>
<keyword evidence="1" id="KW-0812">Transmembrane</keyword>
<keyword evidence="1" id="KW-1133">Transmembrane helix</keyword>
<proteinExistence type="predicted"/>
<evidence type="ECO:0000313" key="2">
    <source>
        <dbReference type="EMBL" id="NKZ10873.1"/>
    </source>
</evidence>
<feature type="transmembrane region" description="Helical" evidence="1">
    <location>
        <begin position="6"/>
        <end position="29"/>
    </location>
</feature>
<comment type="caution">
    <text evidence="2">The sequence shown here is derived from an EMBL/GenBank/DDBJ whole genome shotgun (WGS) entry which is preliminary data.</text>
</comment>
<feature type="transmembrane region" description="Helical" evidence="1">
    <location>
        <begin position="74"/>
        <end position="91"/>
    </location>
</feature>
<feature type="transmembrane region" description="Helical" evidence="1">
    <location>
        <begin position="130"/>
        <end position="157"/>
    </location>
</feature>
<dbReference type="EMBL" id="JAAXPJ010000002">
    <property type="protein sequence ID" value="NKZ10873.1"/>
    <property type="molecule type" value="Genomic_DNA"/>
</dbReference>
<keyword evidence="1" id="KW-0472">Membrane</keyword>
<dbReference type="RefSeq" id="WP_044514977.1">
    <property type="nucleotide sequence ID" value="NZ_HG322951.1"/>
</dbReference>
<dbReference type="InterPro" id="IPR004676">
    <property type="entry name" value="Cd-R_transporter"/>
</dbReference>
<organism evidence="2 3">
    <name type="scientific">Mycolicibacterium septicum DSM 44393</name>
    <dbReference type="NCBI Taxonomy" id="1341646"/>
    <lineage>
        <taxon>Bacteria</taxon>
        <taxon>Bacillati</taxon>
        <taxon>Actinomycetota</taxon>
        <taxon>Actinomycetes</taxon>
        <taxon>Mycobacteriales</taxon>
        <taxon>Mycobacteriaceae</taxon>
        <taxon>Mycolicibacterium</taxon>
    </lineage>
</organism>
<feature type="transmembrane region" description="Helical" evidence="1">
    <location>
        <begin position="41"/>
        <end position="62"/>
    </location>
</feature>
<dbReference type="Pfam" id="PF03596">
    <property type="entry name" value="Cad"/>
    <property type="match status" value="1"/>
</dbReference>
<dbReference type="AlphaFoldDB" id="A0A7X6MMK1"/>
<protein>
    <submittedName>
        <fullName evidence="2">Cadmium transporter</fullName>
    </submittedName>
</protein>
<sequence>MSLAPIAQAMGAFAVTNIDDIVVLAVFFGQAPGHRGAAIRVIVGQYLGFGAILAVSISGALLGETLLPPTVLPYFGLLPIMLGLRAAWVSWRRSHDTETPDAQFASPPAGPGVWQVAAVTFANGGDNIGVYVPIFAVATIGTVAAYAVVFLIGVAVWCAAGRYFASRPIIAEALSRWGHIILPVALVVIGTVILVEGGAFGLSM</sequence>
<name>A0A7X6MMK1_9MYCO</name>
<feature type="transmembrane region" description="Helical" evidence="1">
    <location>
        <begin position="177"/>
        <end position="202"/>
    </location>
</feature>